<evidence type="ECO:0000313" key="4">
    <source>
        <dbReference type="EMBL" id="KAJ1914477.1"/>
    </source>
</evidence>
<dbReference type="Pfam" id="PF09830">
    <property type="entry name" value="ATP_transf"/>
    <property type="match status" value="1"/>
</dbReference>
<feature type="compositionally biased region" description="Basic and acidic residues" evidence="1">
    <location>
        <begin position="173"/>
        <end position="185"/>
    </location>
</feature>
<dbReference type="EMBL" id="JANBPU010000196">
    <property type="protein sequence ID" value="KAJ1914477.1"/>
    <property type="molecule type" value="Genomic_DNA"/>
</dbReference>
<keyword evidence="4" id="KW-0548">Nucleotidyltransferase</keyword>
<dbReference type="InterPro" id="IPR009163">
    <property type="entry name" value="Ap4A_phos1/2"/>
</dbReference>
<dbReference type="PANTHER" id="PTHR38420">
    <property type="entry name" value="AP-4-A PHOSPHORYLASE II"/>
    <property type="match status" value="1"/>
</dbReference>
<evidence type="ECO:0000313" key="5">
    <source>
        <dbReference type="Proteomes" id="UP001150538"/>
    </source>
</evidence>
<dbReference type="InterPro" id="IPR036265">
    <property type="entry name" value="HIT-like_sf"/>
</dbReference>
<evidence type="ECO:0000259" key="2">
    <source>
        <dbReference type="Pfam" id="PF09830"/>
    </source>
</evidence>
<dbReference type="OrthoDB" id="10267950at2759"/>
<feature type="compositionally biased region" description="Low complexity" evidence="1">
    <location>
        <begin position="311"/>
        <end position="321"/>
    </location>
</feature>
<organism evidence="4 5">
    <name type="scientific">Mycoemilia scoparia</name>
    <dbReference type="NCBI Taxonomy" id="417184"/>
    <lineage>
        <taxon>Eukaryota</taxon>
        <taxon>Fungi</taxon>
        <taxon>Fungi incertae sedis</taxon>
        <taxon>Zoopagomycota</taxon>
        <taxon>Kickxellomycotina</taxon>
        <taxon>Kickxellomycetes</taxon>
        <taxon>Kickxellales</taxon>
        <taxon>Kickxellaceae</taxon>
        <taxon>Mycoemilia</taxon>
    </lineage>
</organism>
<dbReference type="GO" id="GO:0003877">
    <property type="term" value="F:ATP:ADP adenylyltransferase activity"/>
    <property type="evidence" value="ECO:0007669"/>
    <property type="project" value="UniProtKB-EC"/>
</dbReference>
<dbReference type="PANTHER" id="PTHR38420:SF1">
    <property type="entry name" value="PUTATIVE (AFU_ORTHOLOGUE AFUA_5G14690)-RELATED"/>
    <property type="match status" value="1"/>
</dbReference>
<keyword evidence="5" id="KW-1185">Reference proteome</keyword>
<dbReference type="Proteomes" id="UP001150538">
    <property type="component" value="Unassembled WGS sequence"/>
</dbReference>
<dbReference type="GO" id="GO:0005524">
    <property type="term" value="F:ATP binding"/>
    <property type="evidence" value="ECO:0007669"/>
    <property type="project" value="InterPro"/>
</dbReference>
<dbReference type="GO" id="GO:0009117">
    <property type="term" value="P:nucleotide metabolic process"/>
    <property type="evidence" value="ECO:0007669"/>
    <property type="project" value="InterPro"/>
</dbReference>
<feature type="region of interest" description="Disordered" evidence="1">
    <location>
        <begin position="309"/>
        <end position="329"/>
    </location>
</feature>
<reference evidence="4" key="1">
    <citation type="submission" date="2022-07" db="EMBL/GenBank/DDBJ databases">
        <title>Phylogenomic reconstructions and comparative analyses of Kickxellomycotina fungi.</title>
        <authorList>
            <person name="Reynolds N.K."/>
            <person name="Stajich J.E."/>
            <person name="Barry K."/>
            <person name="Grigoriev I.V."/>
            <person name="Crous P."/>
            <person name="Smith M.E."/>
        </authorList>
    </citation>
    <scope>NUCLEOTIDE SEQUENCE</scope>
    <source>
        <strain evidence="4">NBRC 100468</strain>
    </source>
</reference>
<dbReference type="SUPFAM" id="SSF54197">
    <property type="entry name" value="HIT-like"/>
    <property type="match status" value="1"/>
</dbReference>
<accession>A0A9W7ZX56</accession>
<dbReference type="InterPro" id="IPR043171">
    <property type="entry name" value="Ap4A_phos1/2-like"/>
</dbReference>
<feature type="domain" description="Ap4A phosphorylase 1/2 N-terminal" evidence="3">
    <location>
        <begin position="22"/>
        <end position="158"/>
    </location>
</feature>
<name>A0A9W7ZX56_9FUNG</name>
<dbReference type="AlphaFoldDB" id="A0A9W7ZX56"/>
<dbReference type="InterPro" id="IPR045759">
    <property type="entry name" value="Ap4A_phos1/2_N"/>
</dbReference>
<gene>
    <name evidence="4" type="primary">APA2</name>
    <name evidence="4" type="ORF">H4219_004774</name>
</gene>
<evidence type="ECO:0000259" key="3">
    <source>
        <dbReference type="Pfam" id="PF19327"/>
    </source>
</evidence>
<sequence>MTKLDQRITETYLKALDSKHLLYFESKEISFQIRLCPALASKPDIKLNEHKKLAATDPTAKKVVVVNPFKPYDPKLYVEDLGDSHILLLNKFCVVPNHTLIVTKQFREQGERLSIEDFNAVVSAVSRQSCPLIAFYNSGPESGASQPHKHLQLLPFDNSWKDNNSLGENGRVGQEHKEEEKEGHDSGVFTSIDNRVEKEEGEDETKSPQPQPLVSDADAARPPIIECFLASNPQPDKVTSSSLLPFLHYGVKFDPQVVKSWGNLSQTSNDTAGGSDNNSVGFESLSKYLVDVYERILELVDHDLQNIVKDNSNGGNNASSAVDLETDADNAPSDKVDRFSYNFIMTRECMFVVPRKHNAWNNVGMNSLGAAGLMICKNNQNLEEIRVAGPLTILKSIGFPKF</sequence>
<evidence type="ECO:0000256" key="1">
    <source>
        <dbReference type="SAM" id="MobiDB-lite"/>
    </source>
</evidence>
<protein>
    <submittedName>
        <fullName evidence="4">Bifunctional AP-4-A phosphorylase/ADP sulfurylase</fullName>
        <ecNumber evidence="4">2.7.7.53</ecNumber>
    </submittedName>
</protein>
<keyword evidence="4" id="KW-0808">Transferase</keyword>
<comment type="caution">
    <text evidence="4">The sequence shown here is derived from an EMBL/GenBank/DDBJ whole genome shotgun (WGS) entry which is preliminary data.</text>
</comment>
<feature type="domain" description="ATP adenylyltransferase C-terminal" evidence="2">
    <location>
        <begin position="283"/>
        <end position="400"/>
    </location>
</feature>
<dbReference type="Pfam" id="PF19327">
    <property type="entry name" value="Ap4A_phos_N"/>
    <property type="match status" value="1"/>
</dbReference>
<feature type="region of interest" description="Disordered" evidence="1">
    <location>
        <begin position="164"/>
        <end position="216"/>
    </location>
</feature>
<dbReference type="InterPro" id="IPR019200">
    <property type="entry name" value="ATP_adenylylTrfase_C"/>
</dbReference>
<dbReference type="Gene3D" id="3.30.428.70">
    <property type="match status" value="2"/>
</dbReference>
<dbReference type="EC" id="2.7.7.53" evidence="4"/>
<proteinExistence type="predicted"/>